<dbReference type="EMBL" id="JAKLTN010000002">
    <property type="protein sequence ID" value="MCG2578313.1"/>
    <property type="molecule type" value="Genomic_DNA"/>
</dbReference>
<gene>
    <name evidence="2" type="ORF">LZ012_15065</name>
</gene>
<dbReference type="InterPro" id="IPR032092">
    <property type="entry name" value="PilW"/>
</dbReference>
<keyword evidence="1" id="KW-1133">Transmembrane helix</keyword>
<reference evidence="2" key="1">
    <citation type="submission" date="2022-01" db="EMBL/GenBank/DDBJ databases">
        <authorList>
            <person name="Jo J.-H."/>
            <person name="Im W.-T."/>
        </authorList>
    </citation>
    <scope>NUCLEOTIDE SEQUENCE</scope>
    <source>
        <strain evidence="2">XY25</strain>
    </source>
</reference>
<dbReference type="Proteomes" id="UP001165384">
    <property type="component" value="Unassembled WGS sequence"/>
</dbReference>
<feature type="transmembrane region" description="Helical" evidence="1">
    <location>
        <begin position="20"/>
        <end position="45"/>
    </location>
</feature>
<accession>A0ABS9K570</accession>
<evidence type="ECO:0000313" key="3">
    <source>
        <dbReference type="Proteomes" id="UP001165384"/>
    </source>
</evidence>
<dbReference type="PROSITE" id="PS00409">
    <property type="entry name" value="PROKAR_NTER_METHYL"/>
    <property type="match status" value="1"/>
</dbReference>
<comment type="caution">
    <text evidence="2">The sequence shown here is derived from an EMBL/GenBank/DDBJ whole genome shotgun (WGS) entry which is preliminary data.</text>
</comment>
<evidence type="ECO:0000256" key="1">
    <source>
        <dbReference type="SAM" id="Phobius"/>
    </source>
</evidence>
<sequence length="360" mass="38444">MAPRIHPHSAKQDSPVLAAGFSLVELMVSMAVGLALILVVSYTYVGSKQTFRTQETLSRMQETARFVFETLGYDIRMAGFTGCGNTATAVNTLNDSAAWDKDILNSPLIGYEGGVSTFPSGVAGNVLRGDSLTVLRGDGSDYTVASHNPSAASMQLTANHDIKQGEILIATDCQHTAIFQMSNVNNNNTVSVVDHNTGSGISPGNCTKGLGSPLLCTALGTPYTFGPGSKLLRMSSVNYHIRSNAYGEPALYRLRLGANSSGAATQFPEELAEGVENMQITYGIDAGTDKQVDQYVKADAVTDWSKVLSVRISLLIASTGTTTYTTEAQAYTYDGAAVTPTDRRLRKVFDMTIAVRNRLP</sequence>
<keyword evidence="3" id="KW-1185">Reference proteome</keyword>
<protein>
    <submittedName>
        <fullName evidence="2">PilW family protein</fullName>
    </submittedName>
</protein>
<keyword evidence="1" id="KW-0812">Transmembrane</keyword>
<proteinExistence type="predicted"/>
<dbReference type="RefSeq" id="WP_275711648.1">
    <property type="nucleotide sequence ID" value="NZ_JAKLTN010000002.1"/>
</dbReference>
<dbReference type="Pfam" id="PF16074">
    <property type="entry name" value="PilW"/>
    <property type="match status" value="1"/>
</dbReference>
<name>A0ABS9K570_9RHOO</name>
<keyword evidence="1" id="KW-0472">Membrane</keyword>
<dbReference type="InterPro" id="IPR012902">
    <property type="entry name" value="N_methyl_site"/>
</dbReference>
<organism evidence="2 3">
    <name type="scientific">Dechloromonas hankyongensis</name>
    <dbReference type="NCBI Taxonomy" id="2908002"/>
    <lineage>
        <taxon>Bacteria</taxon>
        <taxon>Pseudomonadati</taxon>
        <taxon>Pseudomonadota</taxon>
        <taxon>Betaproteobacteria</taxon>
        <taxon>Rhodocyclales</taxon>
        <taxon>Azonexaceae</taxon>
        <taxon>Dechloromonas</taxon>
    </lineage>
</organism>
<evidence type="ECO:0000313" key="2">
    <source>
        <dbReference type="EMBL" id="MCG2578313.1"/>
    </source>
</evidence>